<keyword evidence="4" id="KW-1185">Reference proteome</keyword>
<name>A0A266NQH2_PSEFR</name>
<dbReference type="Proteomes" id="UP001212337">
    <property type="component" value="Unassembled WGS sequence"/>
</dbReference>
<dbReference type="EMBL" id="JAQJVI010000030">
    <property type="protein sequence ID" value="MDA7023827.1"/>
    <property type="molecule type" value="Genomic_DNA"/>
</dbReference>
<evidence type="ECO:0000313" key="1">
    <source>
        <dbReference type="EMBL" id="MDA7023827.1"/>
    </source>
</evidence>
<reference evidence="2 3" key="1">
    <citation type="submission" date="2019-02" db="EMBL/GenBank/DDBJ databases">
        <authorList>
            <consortium name="Pathogen Informatics"/>
        </authorList>
    </citation>
    <scope>NUCLEOTIDE SEQUENCE [LARGE SCALE GENOMIC DNA]</scope>
    <source>
        <strain evidence="2 3">3012STDY7103891</strain>
    </source>
</reference>
<protein>
    <submittedName>
        <fullName evidence="1">DUF1640 domain-containing protein</fullName>
    </submittedName>
</protein>
<dbReference type="Proteomes" id="UP000330809">
    <property type="component" value="Unassembled WGS sequence"/>
</dbReference>
<reference evidence="1 4" key="2">
    <citation type="submission" date="2023-01" db="EMBL/GenBank/DDBJ databases">
        <title>Effects of deletion of Siderophore biosynthase gene in Pseudomonas fragi on quorum sensing and spoliage ability.</title>
        <authorList>
            <person name="Cui F."/>
            <person name="Wang D."/>
            <person name="Liu J."/>
            <person name="Wang Q."/>
            <person name="Li T."/>
            <person name="Li J."/>
        </authorList>
    </citation>
    <scope>NUCLEOTIDE SEQUENCE [LARGE SCALE GENOMIC DNA]</scope>
    <source>
        <strain evidence="1 4">MS-10</strain>
    </source>
</reference>
<organism evidence="2 3">
    <name type="scientific">Pseudomonas fragi</name>
    <dbReference type="NCBI Taxonomy" id="296"/>
    <lineage>
        <taxon>Bacteria</taxon>
        <taxon>Pseudomonadati</taxon>
        <taxon>Pseudomonadota</taxon>
        <taxon>Gammaproteobacteria</taxon>
        <taxon>Pseudomonadales</taxon>
        <taxon>Pseudomonadaceae</taxon>
        <taxon>Pseudomonas</taxon>
    </lineage>
</organism>
<dbReference type="RefSeq" id="WP_095000458.1">
    <property type="nucleotide sequence ID" value="NZ_CAACYJ010000035.1"/>
</dbReference>
<gene>
    <name evidence="2" type="ORF">NCTC10754_02819</name>
    <name evidence="1" type="ORF">PI499_18345</name>
</gene>
<evidence type="ECO:0000313" key="2">
    <source>
        <dbReference type="EMBL" id="VFB20205.1"/>
    </source>
</evidence>
<dbReference type="AlphaFoldDB" id="A0A266NQH2"/>
<sequence length="125" mass="13775">MKSSITLYDALTSISMPSGKTKAVVEAWENEVKDLASKSDLGQTERHLKASISELGAELRVLIREQGVELRSSVKEQGLELRSSITALEAQGKIVHWQFGIIFICISVPSIKLGYDFLNRALLGE</sequence>
<dbReference type="EMBL" id="CAACYJ010000035">
    <property type="protein sequence ID" value="VFB20205.1"/>
    <property type="molecule type" value="Genomic_DNA"/>
</dbReference>
<evidence type="ECO:0000313" key="4">
    <source>
        <dbReference type="Proteomes" id="UP001212337"/>
    </source>
</evidence>
<dbReference type="GeneID" id="89544449"/>
<accession>A0A266NQH2</accession>
<evidence type="ECO:0000313" key="3">
    <source>
        <dbReference type="Proteomes" id="UP000330809"/>
    </source>
</evidence>
<proteinExistence type="predicted"/>